<keyword evidence="2" id="KW-1185">Reference proteome</keyword>
<dbReference type="Proteomes" id="UP001597286">
    <property type="component" value="Unassembled WGS sequence"/>
</dbReference>
<gene>
    <name evidence="1" type="ORF">ACFSJG_15860</name>
</gene>
<dbReference type="EMBL" id="JBHUFB010000012">
    <property type="protein sequence ID" value="MFD1813694.1"/>
    <property type="molecule type" value="Genomic_DNA"/>
</dbReference>
<accession>A0ABW4P7J0</accession>
<evidence type="ECO:0000313" key="2">
    <source>
        <dbReference type="Proteomes" id="UP001597286"/>
    </source>
</evidence>
<reference evidence="2" key="1">
    <citation type="journal article" date="2019" name="Int. J. Syst. Evol. Microbiol.">
        <title>The Global Catalogue of Microorganisms (GCM) 10K type strain sequencing project: providing services to taxonomists for standard genome sequencing and annotation.</title>
        <authorList>
            <consortium name="The Broad Institute Genomics Platform"/>
            <consortium name="The Broad Institute Genome Sequencing Center for Infectious Disease"/>
            <person name="Wu L."/>
            <person name="Ma J."/>
        </authorList>
    </citation>
    <scope>NUCLEOTIDE SEQUENCE [LARGE SCALE GENOMIC DNA]</scope>
    <source>
        <strain evidence="2">DT72</strain>
    </source>
</reference>
<proteinExistence type="predicted"/>
<name>A0ABW4P7J0_9NOCA</name>
<sequence length="98" mass="10522">MSNILEASRNRRCITATTTEVRSRGLAAIVADRGPCLEVLVTEPGHGWIASVLPGATADDLDVQVYATEPAEQWTDDFQEWADAVESLLNARPVAVAA</sequence>
<evidence type="ECO:0000313" key="1">
    <source>
        <dbReference type="EMBL" id="MFD1813694.1"/>
    </source>
</evidence>
<protein>
    <submittedName>
        <fullName evidence="1">Uncharacterized protein</fullName>
    </submittedName>
</protein>
<comment type="caution">
    <text evidence="1">The sequence shown here is derived from an EMBL/GenBank/DDBJ whole genome shotgun (WGS) entry which is preliminary data.</text>
</comment>
<organism evidence="1 2">
    <name type="scientific">Rhodococcus gannanensis</name>
    <dbReference type="NCBI Taxonomy" id="1960308"/>
    <lineage>
        <taxon>Bacteria</taxon>
        <taxon>Bacillati</taxon>
        <taxon>Actinomycetota</taxon>
        <taxon>Actinomycetes</taxon>
        <taxon>Mycobacteriales</taxon>
        <taxon>Nocardiaceae</taxon>
        <taxon>Rhodococcus</taxon>
    </lineage>
</organism>
<dbReference type="RefSeq" id="WP_378486192.1">
    <property type="nucleotide sequence ID" value="NZ_JBHUFB010000012.1"/>
</dbReference>